<organism evidence="1 2">
    <name type="scientific">Brassicogethes aeneus</name>
    <name type="common">Rape pollen beetle</name>
    <name type="synonym">Meligethes aeneus</name>
    <dbReference type="NCBI Taxonomy" id="1431903"/>
    <lineage>
        <taxon>Eukaryota</taxon>
        <taxon>Metazoa</taxon>
        <taxon>Ecdysozoa</taxon>
        <taxon>Arthropoda</taxon>
        <taxon>Hexapoda</taxon>
        <taxon>Insecta</taxon>
        <taxon>Pterygota</taxon>
        <taxon>Neoptera</taxon>
        <taxon>Endopterygota</taxon>
        <taxon>Coleoptera</taxon>
        <taxon>Polyphaga</taxon>
        <taxon>Cucujiformia</taxon>
        <taxon>Nitidulidae</taxon>
        <taxon>Meligethinae</taxon>
        <taxon>Brassicogethes</taxon>
    </lineage>
</organism>
<keyword evidence="2" id="KW-1185">Reference proteome</keyword>
<name>A0A9P0BH68_BRAAE</name>
<proteinExistence type="predicted"/>
<sequence length="152" mass="17430">MKDENNGVPMTDYVGLKSKLYSTKVLQTEEDVTKNRKKMQDAKYDDEEIDAEIKNMVITKKAKGVKSSILKTEITFEDYDECLDSFKQKIVSQHLIRSEKHQVHSIIQQKIGLSYEDDKRYLISGTDNTLPWGHNAIPSTSSKKKDGCRCSH</sequence>
<dbReference type="Proteomes" id="UP001154078">
    <property type="component" value="Chromosome 8"/>
</dbReference>
<dbReference type="EMBL" id="OV121139">
    <property type="protein sequence ID" value="CAH0563067.1"/>
    <property type="molecule type" value="Genomic_DNA"/>
</dbReference>
<dbReference type="AlphaFoldDB" id="A0A9P0BH68"/>
<evidence type="ECO:0000313" key="1">
    <source>
        <dbReference type="EMBL" id="CAH0563067.1"/>
    </source>
</evidence>
<gene>
    <name evidence="1" type="ORF">MELIAE_LOCUS12053</name>
</gene>
<evidence type="ECO:0000313" key="2">
    <source>
        <dbReference type="Proteomes" id="UP001154078"/>
    </source>
</evidence>
<protein>
    <submittedName>
        <fullName evidence="1">Uncharacterized protein</fullName>
    </submittedName>
</protein>
<reference evidence="1" key="1">
    <citation type="submission" date="2021-12" db="EMBL/GenBank/DDBJ databases">
        <authorList>
            <person name="King R."/>
        </authorList>
    </citation>
    <scope>NUCLEOTIDE SEQUENCE</scope>
</reference>
<dbReference type="OrthoDB" id="6766180at2759"/>
<accession>A0A9P0BH68</accession>